<dbReference type="EMBL" id="MK072072">
    <property type="protein sequence ID" value="AYV78242.1"/>
    <property type="molecule type" value="Genomic_DNA"/>
</dbReference>
<sequence length="156" mass="18621">MNNKTNKNNSMKTIKMEPPIYNDTETISEYVSRVEEYMLQFKKQKYKIILDFVNKWLKPLDKTLVSLTDFKNMPEEKLLKDKKYNRKILRENVEDLKKSLNVKSFIDDETDSDDIADQCIIKFTGKLLNVIDYSIISFKKEKITYYSIKNKKQILL</sequence>
<evidence type="ECO:0000313" key="1">
    <source>
        <dbReference type="EMBL" id="AYV78242.1"/>
    </source>
</evidence>
<accession>A0A3G4ZTL6</accession>
<reference evidence="1" key="1">
    <citation type="submission" date="2018-10" db="EMBL/GenBank/DDBJ databases">
        <title>Hidden diversity of soil giant viruses.</title>
        <authorList>
            <person name="Schulz F."/>
            <person name="Alteio L."/>
            <person name="Goudeau D."/>
            <person name="Ryan E.M."/>
            <person name="Malmstrom R.R."/>
            <person name="Blanchard J."/>
            <person name="Woyke T."/>
        </authorList>
    </citation>
    <scope>NUCLEOTIDE SEQUENCE</scope>
    <source>
        <strain evidence="1">EDV1</strain>
    </source>
</reference>
<gene>
    <name evidence="1" type="ORF">Edafosvirus7_34</name>
</gene>
<name>A0A3G4ZTL6_9VIRU</name>
<proteinExistence type="predicted"/>
<protein>
    <submittedName>
        <fullName evidence="1">Uncharacterized protein</fullName>
    </submittedName>
</protein>
<organism evidence="1">
    <name type="scientific">Edafosvirus sp</name>
    <dbReference type="NCBI Taxonomy" id="2487765"/>
    <lineage>
        <taxon>Viruses</taxon>
        <taxon>Varidnaviria</taxon>
        <taxon>Bamfordvirae</taxon>
        <taxon>Nucleocytoviricota</taxon>
        <taxon>Megaviricetes</taxon>
        <taxon>Imitervirales</taxon>
        <taxon>Mimiviridae</taxon>
        <taxon>Klosneuvirinae</taxon>
    </lineage>
</organism>